<keyword evidence="1" id="KW-0805">Transcription regulation</keyword>
<evidence type="ECO:0000259" key="4">
    <source>
        <dbReference type="PROSITE" id="PS01124"/>
    </source>
</evidence>
<dbReference type="Proteomes" id="UP000542674">
    <property type="component" value="Unassembled WGS sequence"/>
</dbReference>
<keyword evidence="2 5" id="KW-0238">DNA-binding</keyword>
<dbReference type="PANTHER" id="PTHR46796:SF15">
    <property type="entry name" value="BLL1074 PROTEIN"/>
    <property type="match status" value="1"/>
</dbReference>
<dbReference type="PANTHER" id="PTHR46796">
    <property type="entry name" value="HTH-TYPE TRANSCRIPTIONAL ACTIVATOR RHAS-RELATED"/>
    <property type="match status" value="1"/>
</dbReference>
<dbReference type="GO" id="GO:0003700">
    <property type="term" value="F:DNA-binding transcription factor activity"/>
    <property type="evidence" value="ECO:0007669"/>
    <property type="project" value="InterPro"/>
</dbReference>
<organism evidence="5 6">
    <name type="scientific">Saccharothrix violaceirubra</name>
    <dbReference type="NCBI Taxonomy" id="413306"/>
    <lineage>
        <taxon>Bacteria</taxon>
        <taxon>Bacillati</taxon>
        <taxon>Actinomycetota</taxon>
        <taxon>Actinomycetes</taxon>
        <taxon>Pseudonocardiales</taxon>
        <taxon>Pseudonocardiaceae</taxon>
        <taxon>Saccharothrix</taxon>
    </lineage>
</organism>
<reference evidence="5 6" key="1">
    <citation type="submission" date="2020-08" db="EMBL/GenBank/DDBJ databases">
        <title>Sequencing the genomes of 1000 actinobacteria strains.</title>
        <authorList>
            <person name="Klenk H.-P."/>
        </authorList>
    </citation>
    <scope>NUCLEOTIDE SEQUENCE [LARGE SCALE GENOMIC DNA]</scope>
    <source>
        <strain evidence="5 6">DSM 45084</strain>
    </source>
</reference>
<proteinExistence type="predicted"/>
<comment type="caution">
    <text evidence="5">The sequence shown here is derived from an EMBL/GenBank/DDBJ whole genome shotgun (WGS) entry which is preliminary data.</text>
</comment>
<feature type="domain" description="HTH araC/xylS-type" evidence="4">
    <location>
        <begin position="137"/>
        <end position="236"/>
    </location>
</feature>
<dbReference type="GO" id="GO:0043565">
    <property type="term" value="F:sequence-specific DNA binding"/>
    <property type="evidence" value="ECO:0007669"/>
    <property type="project" value="InterPro"/>
</dbReference>
<evidence type="ECO:0000256" key="3">
    <source>
        <dbReference type="ARBA" id="ARBA00023163"/>
    </source>
</evidence>
<dbReference type="InterPro" id="IPR050204">
    <property type="entry name" value="AraC_XylS_family_regulators"/>
</dbReference>
<sequence>MDAPRRLPVPAELLHWVDGIDLESYRSGPLVHLPDAATTLVWRTLADGAGALFVMGPRTRAAYYDAKDVPVCVRFRFAPGAARVLLGMPVDGFADRVVPFDGLRGTATARPGAVLDRMAAALADRVRAARLRDRATAELVRRASIGLARKDGDFRIGDVARRLGVGERHLRDAFTTTVGIPPKRFVRLARLRAVLSGLRREPRALLAGESGYYDQSHMTAHFREVMRVTPTDFLAGRLPVVSC</sequence>
<dbReference type="EMBL" id="JACHJS010000001">
    <property type="protein sequence ID" value="MBB4964249.1"/>
    <property type="molecule type" value="Genomic_DNA"/>
</dbReference>
<dbReference type="AlphaFoldDB" id="A0A7W7WUH4"/>
<dbReference type="SMART" id="SM00342">
    <property type="entry name" value="HTH_ARAC"/>
    <property type="match status" value="1"/>
</dbReference>
<protein>
    <submittedName>
        <fullName evidence="5">AraC-like DNA-binding protein</fullName>
    </submittedName>
</protein>
<evidence type="ECO:0000256" key="1">
    <source>
        <dbReference type="ARBA" id="ARBA00023015"/>
    </source>
</evidence>
<keyword evidence="6" id="KW-1185">Reference proteome</keyword>
<dbReference type="Pfam" id="PF12833">
    <property type="entry name" value="HTH_18"/>
    <property type="match status" value="1"/>
</dbReference>
<dbReference type="PROSITE" id="PS01124">
    <property type="entry name" value="HTH_ARAC_FAMILY_2"/>
    <property type="match status" value="1"/>
</dbReference>
<dbReference type="InterPro" id="IPR018060">
    <property type="entry name" value="HTH_AraC"/>
</dbReference>
<dbReference type="Gene3D" id="1.10.10.60">
    <property type="entry name" value="Homeodomain-like"/>
    <property type="match status" value="1"/>
</dbReference>
<evidence type="ECO:0000313" key="5">
    <source>
        <dbReference type="EMBL" id="MBB4964249.1"/>
    </source>
</evidence>
<evidence type="ECO:0000256" key="2">
    <source>
        <dbReference type="ARBA" id="ARBA00023125"/>
    </source>
</evidence>
<dbReference type="RefSeq" id="WP_184667140.1">
    <property type="nucleotide sequence ID" value="NZ_BAABAI010000027.1"/>
</dbReference>
<accession>A0A7W7WUH4</accession>
<keyword evidence="3" id="KW-0804">Transcription</keyword>
<gene>
    <name evidence="5" type="ORF">F4559_001608</name>
</gene>
<evidence type="ECO:0000313" key="6">
    <source>
        <dbReference type="Proteomes" id="UP000542674"/>
    </source>
</evidence>
<name>A0A7W7WUH4_9PSEU</name>